<evidence type="ECO:0000256" key="9">
    <source>
        <dbReference type="SAM" id="MobiDB-lite"/>
    </source>
</evidence>
<dbReference type="Proteomes" id="UP001222325">
    <property type="component" value="Unassembled WGS sequence"/>
</dbReference>
<name>A0AAD6UGC0_9AGAR</name>
<accession>A0AAD6UGC0</accession>
<reference evidence="10" key="1">
    <citation type="submission" date="2023-03" db="EMBL/GenBank/DDBJ databases">
        <title>Massive genome expansion in bonnet fungi (Mycena s.s.) driven by repeated elements and novel gene families across ecological guilds.</title>
        <authorList>
            <consortium name="Lawrence Berkeley National Laboratory"/>
            <person name="Harder C.B."/>
            <person name="Miyauchi S."/>
            <person name="Viragh M."/>
            <person name="Kuo A."/>
            <person name="Thoen E."/>
            <person name="Andreopoulos B."/>
            <person name="Lu D."/>
            <person name="Skrede I."/>
            <person name="Drula E."/>
            <person name="Henrissat B."/>
            <person name="Morin E."/>
            <person name="Kohler A."/>
            <person name="Barry K."/>
            <person name="LaButti K."/>
            <person name="Morin E."/>
            <person name="Salamov A."/>
            <person name="Lipzen A."/>
            <person name="Mereny Z."/>
            <person name="Hegedus B."/>
            <person name="Baldrian P."/>
            <person name="Stursova M."/>
            <person name="Weitz H."/>
            <person name="Taylor A."/>
            <person name="Grigoriev I.V."/>
            <person name="Nagy L.G."/>
            <person name="Martin F."/>
            <person name="Kauserud H."/>
        </authorList>
    </citation>
    <scope>NUCLEOTIDE SEQUENCE</scope>
    <source>
        <strain evidence="10">CBHHK173m</strain>
    </source>
</reference>
<gene>
    <name evidence="10" type="ORF">B0H15DRAFT_823972</name>
</gene>
<comment type="subunit">
    <text evidence="3">Interacts with RIP1.</text>
</comment>
<keyword evidence="6" id="KW-0496">Mitochondrion</keyword>
<dbReference type="GO" id="GO:0034551">
    <property type="term" value="P:mitochondrial respiratory chain complex III assembly"/>
    <property type="evidence" value="ECO:0007669"/>
    <property type="project" value="InterPro"/>
</dbReference>
<dbReference type="CDD" id="cd20267">
    <property type="entry name" value="Complex1_LYR_LYRM7"/>
    <property type="match status" value="1"/>
</dbReference>
<sequence>MISNDLRASARSAYRLLLRASSATFAGDEPVLRAFRAKIRQDAIAARGITDPALYERHNTLGKEIATIVRTNLVQATKVNGADPNTWKVRITEDTELGSNGTIKNPPVAETSRRARKNERDDRISLETPAPDSDAARKPPTFYSNLKKAHKDRVVPEVKEEDLDESFVRGSGPGGQSVNKTEVWAGNPDPH</sequence>
<keyword evidence="11" id="KW-1185">Reference proteome</keyword>
<evidence type="ECO:0000256" key="8">
    <source>
        <dbReference type="ARBA" id="ARBA00025268"/>
    </source>
</evidence>
<evidence type="ECO:0000256" key="3">
    <source>
        <dbReference type="ARBA" id="ARBA00011589"/>
    </source>
</evidence>
<protein>
    <recommendedName>
        <fullName evidence="4">Mitochondrial zinc maintenance protein 1, mitochondrial</fullName>
    </recommendedName>
</protein>
<comment type="similarity">
    <text evidence="2">Belongs to the complex I LYR family. MZM1 subfamily.</text>
</comment>
<dbReference type="EMBL" id="JARJCN010000009">
    <property type="protein sequence ID" value="KAJ7098066.1"/>
    <property type="molecule type" value="Genomic_DNA"/>
</dbReference>
<evidence type="ECO:0000256" key="1">
    <source>
        <dbReference type="ARBA" id="ARBA00004305"/>
    </source>
</evidence>
<evidence type="ECO:0000313" key="11">
    <source>
        <dbReference type="Proteomes" id="UP001222325"/>
    </source>
</evidence>
<proteinExistence type="inferred from homology"/>
<evidence type="ECO:0000256" key="5">
    <source>
        <dbReference type="ARBA" id="ARBA00022946"/>
    </source>
</evidence>
<dbReference type="InterPro" id="IPR045298">
    <property type="entry name" value="Complex1_LYR_LYRM7"/>
</dbReference>
<comment type="function">
    <text evidence="8">Assembly factor required for Rieske Fe-S protein RIP1 incorporation into the cytochrome b-c1 (CIII) complex. Functions as a chaperone, binding to this subunit within the mitochondrial matrix and stabilizing it prior to its translocation and insertion into the late CIII dimeric intermediate within the mitochondrial inner membrane. Modulates the mitochondrial matrix zinc pool.</text>
</comment>
<dbReference type="PANTHER" id="PTHR46749">
    <property type="entry name" value="COMPLEX III ASSEMBLY FACTOR LYRM7"/>
    <property type="match status" value="1"/>
</dbReference>
<dbReference type="InterPro" id="IPR045853">
    <property type="entry name" value="Pep_chain_release_fac_I_sf"/>
</dbReference>
<keyword evidence="5" id="KW-0809">Transit peptide</keyword>
<dbReference type="SUPFAM" id="SSF75620">
    <property type="entry name" value="Release factor"/>
    <property type="match status" value="1"/>
</dbReference>
<evidence type="ECO:0000256" key="6">
    <source>
        <dbReference type="ARBA" id="ARBA00023128"/>
    </source>
</evidence>
<feature type="region of interest" description="Disordered" evidence="9">
    <location>
        <begin position="97"/>
        <end position="191"/>
    </location>
</feature>
<dbReference type="InterPro" id="IPR050435">
    <property type="entry name" value="MZM1/LYRM7"/>
</dbReference>
<comment type="subcellular location">
    <subcellularLocation>
        <location evidence="1">Mitochondrion matrix</location>
    </subcellularLocation>
</comment>
<dbReference type="Gene3D" id="3.30.160.20">
    <property type="match status" value="1"/>
</dbReference>
<evidence type="ECO:0000256" key="4">
    <source>
        <dbReference type="ARBA" id="ARBA00015108"/>
    </source>
</evidence>
<dbReference type="GO" id="GO:0044183">
    <property type="term" value="F:protein folding chaperone"/>
    <property type="evidence" value="ECO:0007669"/>
    <property type="project" value="TreeGrafter"/>
</dbReference>
<comment type="caution">
    <text evidence="10">The sequence shown here is derived from an EMBL/GenBank/DDBJ whole genome shotgun (WGS) entry which is preliminary data.</text>
</comment>
<evidence type="ECO:0000313" key="10">
    <source>
        <dbReference type="EMBL" id="KAJ7098066.1"/>
    </source>
</evidence>
<evidence type="ECO:0000256" key="2">
    <source>
        <dbReference type="ARBA" id="ARBA00009949"/>
    </source>
</evidence>
<dbReference type="GO" id="GO:0005759">
    <property type="term" value="C:mitochondrial matrix"/>
    <property type="evidence" value="ECO:0007669"/>
    <property type="project" value="UniProtKB-SubCell"/>
</dbReference>
<organism evidence="10 11">
    <name type="scientific">Mycena belliarum</name>
    <dbReference type="NCBI Taxonomy" id="1033014"/>
    <lineage>
        <taxon>Eukaryota</taxon>
        <taxon>Fungi</taxon>
        <taxon>Dikarya</taxon>
        <taxon>Basidiomycota</taxon>
        <taxon>Agaricomycotina</taxon>
        <taxon>Agaricomycetes</taxon>
        <taxon>Agaricomycetidae</taxon>
        <taxon>Agaricales</taxon>
        <taxon>Marasmiineae</taxon>
        <taxon>Mycenaceae</taxon>
        <taxon>Mycena</taxon>
    </lineage>
</organism>
<dbReference type="PANTHER" id="PTHR46749:SF1">
    <property type="entry name" value="COMPLEX III ASSEMBLY FACTOR LYRM7"/>
    <property type="match status" value="1"/>
</dbReference>
<evidence type="ECO:0000256" key="7">
    <source>
        <dbReference type="ARBA" id="ARBA00023186"/>
    </source>
</evidence>
<dbReference type="AlphaFoldDB" id="A0AAD6UGC0"/>
<keyword evidence="7" id="KW-0143">Chaperone</keyword>